<evidence type="ECO:0000313" key="3">
    <source>
        <dbReference type="Proteomes" id="UP001153954"/>
    </source>
</evidence>
<feature type="region of interest" description="Disordered" evidence="1">
    <location>
        <begin position="95"/>
        <end position="116"/>
    </location>
</feature>
<dbReference type="Proteomes" id="UP001153954">
    <property type="component" value="Unassembled WGS sequence"/>
</dbReference>
<dbReference type="GO" id="GO:0003676">
    <property type="term" value="F:nucleic acid binding"/>
    <property type="evidence" value="ECO:0007669"/>
    <property type="project" value="InterPro"/>
</dbReference>
<feature type="compositionally biased region" description="Basic and acidic residues" evidence="1">
    <location>
        <begin position="95"/>
        <end position="109"/>
    </location>
</feature>
<keyword evidence="3" id="KW-1185">Reference proteome</keyword>
<evidence type="ECO:0008006" key="4">
    <source>
        <dbReference type="Google" id="ProtNLM"/>
    </source>
</evidence>
<gene>
    <name evidence="2" type="ORF">EEDITHA_LOCUS21940</name>
</gene>
<dbReference type="EMBL" id="CAKOGL010000031">
    <property type="protein sequence ID" value="CAH2107958.1"/>
    <property type="molecule type" value="Genomic_DNA"/>
</dbReference>
<evidence type="ECO:0000313" key="2">
    <source>
        <dbReference type="EMBL" id="CAH2107958.1"/>
    </source>
</evidence>
<protein>
    <recommendedName>
        <fullName evidence="4">RRM domain-containing protein</fullName>
    </recommendedName>
</protein>
<sequence>MRPNVYSNFAVKFFIPASSGESRASCIRVASCSFPAHCISVWSDSGCAFLTYFNPESASNAQSALHEKRTLPGPLPVISNAYETKNLCVRLRVGSEEKSQKNKDNDHQSLKFAGGQ</sequence>
<dbReference type="InterPro" id="IPR035979">
    <property type="entry name" value="RBD_domain_sf"/>
</dbReference>
<name>A0AAU9VCD0_EUPED</name>
<evidence type="ECO:0000256" key="1">
    <source>
        <dbReference type="SAM" id="MobiDB-lite"/>
    </source>
</evidence>
<reference evidence="2" key="1">
    <citation type="submission" date="2022-03" db="EMBL/GenBank/DDBJ databases">
        <authorList>
            <person name="Tunstrom K."/>
        </authorList>
    </citation>
    <scope>NUCLEOTIDE SEQUENCE</scope>
</reference>
<proteinExistence type="predicted"/>
<organism evidence="2 3">
    <name type="scientific">Euphydryas editha</name>
    <name type="common">Edith's checkerspot</name>
    <dbReference type="NCBI Taxonomy" id="104508"/>
    <lineage>
        <taxon>Eukaryota</taxon>
        <taxon>Metazoa</taxon>
        <taxon>Ecdysozoa</taxon>
        <taxon>Arthropoda</taxon>
        <taxon>Hexapoda</taxon>
        <taxon>Insecta</taxon>
        <taxon>Pterygota</taxon>
        <taxon>Neoptera</taxon>
        <taxon>Endopterygota</taxon>
        <taxon>Lepidoptera</taxon>
        <taxon>Glossata</taxon>
        <taxon>Ditrysia</taxon>
        <taxon>Papilionoidea</taxon>
        <taxon>Nymphalidae</taxon>
        <taxon>Nymphalinae</taxon>
        <taxon>Euphydryas</taxon>
    </lineage>
</organism>
<accession>A0AAU9VCD0</accession>
<dbReference type="AlphaFoldDB" id="A0AAU9VCD0"/>
<dbReference type="SUPFAM" id="SSF54928">
    <property type="entry name" value="RNA-binding domain, RBD"/>
    <property type="match status" value="1"/>
</dbReference>
<comment type="caution">
    <text evidence="2">The sequence shown here is derived from an EMBL/GenBank/DDBJ whole genome shotgun (WGS) entry which is preliminary data.</text>
</comment>